<keyword evidence="4" id="KW-0862">Zinc</keyword>
<dbReference type="CDD" id="cd07722">
    <property type="entry name" value="LACTB2-like_MBL-fold"/>
    <property type="match status" value="1"/>
</dbReference>
<reference evidence="7" key="1">
    <citation type="submission" date="2020-02" db="EMBL/GenBank/DDBJ databases">
        <authorList>
            <person name="Palmer J.M."/>
        </authorList>
    </citation>
    <scope>NUCLEOTIDE SEQUENCE</scope>
    <source>
        <strain evidence="7">EPUS1.4</strain>
        <tissue evidence="7">Thallus</tissue>
    </source>
</reference>
<dbReference type="Pfam" id="PF00753">
    <property type="entry name" value="Lactamase_B"/>
    <property type="match status" value="1"/>
</dbReference>
<dbReference type="InterPro" id="IPR036388">
    <property type="entry name" value="WH-like_DNA-bd_sf"/>
</dbReference>
<dbReference type="InterPro" id="IPR036866">
    <property type="entry name" value="RibonucZ/Hydroxyglut_hydro"/>
</dbReference>
<dbReference type="Pfam" id="PF17778">
    <property type="entry name" value="WHD_BLACT"/>
    <property type="match status" value="1"/>
</dbReference>
<name>A0A8H7AJ40_9EURO</name>
<accession>A0A8H7AJ40</accession>
<comment type="caution">
    <text evidence="7">The sequence shown here is derived from an EMBL/GenBank/DDBJ whole genome shotgun (WGS) entry which is preliminary data.</text>
</comment>
<feature type="compositionally biased region" description="Polar residues" evidence="5">
    <location>
        <begin position="383"/>
        <end position="398"/>
    </location>
</feature>
<dbReference type="Gene3D" id="1.10.10.10">
    <property type="entry name" value="Winged helix-like DNA-binding domain superfamily/Winged helix DNA-binding domain"/>
    <property type="match status" value="1"/>
</dbReference>
<evidence type="ECO:0000259" key="6">
    <source>
        <dbReference type="SMART" id="SM00849"/>
    </source>
</evidence>
<evidence type="ECO:0000256" key="5">
    <source>
        <dbReference type="SAM" id="MobiDB-lite"/>
    </source>
</evidence>
<feature type="region of interest" description="Disordered" evidence="5">
    <location>
        <begin position="378"/>
        <end position="398"/>
    </location>
</feature>
<gene>
    <name evidence="7" type="ORF">GJ744_007137</name>
</gene>
<dbReference type="InterPro" id="IPR047921">
    <property type="entry name" value="LACTB2-like_MBL-fold"/>
</dbReference>
<comment type="similarity">
    <text evidence="1">Belongs to the metallo-beta-lactamase superfamily. Glyoxalase II family.</text>
</comment>
<protein>
    <recommendedName>
        <fullName evidence="6">Metallo-beta-lactamase domain-containing protein</fullName>
    </recommendedName>
</protein>
<dbReference type="SMART" id="SM00849">
    <property type="entry name" value="Lactamase_B"/>
    <property type="match status" value="1"/>
</dbReference>
<dbReference type="GO" id="GO:0046872">
    <property type="term" value="F:metal ion binding"/>
    <property type="evidence" value="ECO:0007669"/>
    <property type="project" value="UniProtKB-KW"/>
</dbReference>
<dbReference type="InterPro" id="IPR001279">
    <property type="entry name" value="Metallo-B-lactamas"/>
</dbReference>
<evidence type="ECO:0000256" key="1">
    <source>
        <dbReference type="ARBA" id="ARBA00006759"/>
    </source>
</evidence>
<evidence type="ECO:0000256" key="3">
    <source>
        <dbReference type="ARBA" id="ARBA00022801"/>
    </source>
</evidence>
<evidence type="ECO:0000256" key="4">
    <source>
        <dbReference type="ARBA" id="ARBA00022833"/>
    </source>
</evidence>
<organism evidence="7 8">
    <name type="scientific">Endocarpon pusillum</name>
    <dbReference type="NCBI Taxonomy" id="364733"/>
    <lineage>
        <taxon>Eukaryota</taxon>
        <taxon>Fungi</taxon>
        <taxon>Dikarya</taxon>
        <taxon>Ascomycota</taxon>
        <taxon>Pezizomycotina</taxon>
        <taxon>Eurotiomycetes</taxon>
        <taxon>Chaetothyriomycetidae</taxon>
        <taxon>Verrucariales</taxon>
        <taxon>Verrucariaceae</taxon>
        <taxon>Endocarpon</taxon>
    </lineage>
</organism>
<dbReference type="PANTHER" id="PTHR23131:SF0">
    <property type="entry name" value="ENDORIBONUCLEASE LACTB2"/>
    <property type="match status" value="1"/>
</dbReference>
<feature type="domain" description="Metallo-beta-lactamase" evidence="6">
    <location>
        <begin position="23"/>
        <end position="255"/>
    </location>
</feature>
<dbReference type="EMBL" id="JAACFV010000034">
    <property type="protein sequence ID" value="KAF7510033.1"/>
    <property type="molecule type" value="Genomic_DNA"/>
</dbReference>
<keyword evidence="3" id="KW-0378">Hydrolase</keyword>
<dbReference type="PANTHER" id="PTHR23131">
    <property type="entry name" value="ENDORIBONUCLEASE LACTB2"/>
    <property type="match status" value="1"/>
</dbReference>
<dbReference type="Proteomes" id="UP000606974">
    <property type="component" value="Unassembled WGS sequence"/>
</dbReference>
<dbReference type="GO" id="GO:0016787">
    <property type="term" value="F:hydrolase activity"/>
    <property type="evidence" value="ECO:0007669"/>
    <property type="project" value="UniProtKB-KW"/>
</dbReference>
<dbReference type="AlphaFoldDB" id="A0A8H7AJ40"/>
<dbReference type="Gene3D" id="3.60.15.10">
    <property type="entry name" value="Ribonuclease Z/Hydroxyacylglutathione hydrolase-like"/>
    <property type="match status" value="1"/>
</dbReference>
<proteinExistence type="inferred from homology"/>
<dbReference type="InterPro" id="IPR041516">
    <property type="entry name" value="LACTB2_WH"/>
</dbReference>
<evidence type="ECO:0000256" key="2">
    <source>
        <dbReference type="ARBA" id="ARBA00022723"/>
    </source>
</evidence>
<dbReference type="OrthoDB" id="17458at2759"/>
<dbReference type="InterPro" id="IPR050662">
    <property type="entry name" value="Sec-metab_biosynth-thioest"/>
</dbReference>
<sequence>MERVSTSVMRVLGGNPGMFTLQGTNTYLISPPNLERYPHLLLIDTGQGSAFPIWRRSIAQVLASESARIGKQVHITQCVLTHWHHDHVGGVNELRQLCAEEHAPAGDSEGGKEEKRGEELRIYKYPLSSAPPSEIPSSKDPSLDIETQLLRSANDDQDVGLIHPLHDGQILEVGDSTATDDEMLKLQVLYTPGHTADHIALLIASSPADPAEVGTIFTADAVLGHGTAVFEDLALYMRSLEKMKNAVEEMIVGKRGSETGGGNGQVEQEKRKGLAFPGHGAVIPDARAKIDEYIRHRAMREKEVLDVLAGTSAGQDGKVGGERKAWTPMEIVKVIYENVPESLHEAARRGVLQILQKLEAEGEVETVDEGERWRIIQKHHQQEQTTNDDSAQEPRSTL</sequence>
<evidence type="ECO:0000313" key="8">
    <source>
        <dbReference type="Proteomes" id="UP000606974"/>
    </source>
</evidence>
<dbReference type="FunFam" id="1.10.10.10:FF:000328">
    <property type="entry name" value="Lactamase beta 2"/>
    <property type="match status" value="1"/>
</dbReference>
<evidence type="ECO:0000313" key="7">
    <source>
        <dbReference type="EMBL" id="KAF7510033.1"/>
    </source>
</evidence>
<keyword evidence="8" id="KW-1185">Reference proteome</keyword>
<dbReference type="SUPFAM" id="SSF56281">
    <property type="entry name" value="Metallo-hydrolase/oxidoreductase"/>
    <property type="match status" value="1"/>
</dbReference>
<keyword evidence="2" id="KW-0479">Metal-binding</keyword>
<dbReference type="GO" id="GO:0044550">
    <property type="term" value="P:secondary metabolite biosynthetic process"/>
    <property type="evidence" value="ECO:0007669"/>
    <property type="project" value="TreeGrafter"/>
</dbReference>